<evidence type="ECO:0000313" key="5">
    <source>
        <dbReference type="Proteomes" id="UP000325155"/>
    </source>
</evidence>
<keyword evidence="1" id="KW-0433">Leucine-rich repeat</keyword>
<name>A0A5C0UE27_9PROT</name>
<dbReference type="InterPro" id="IPR003591">
    <property type="entry name" value="Leu-rich_rpt_typical-subtyp"/>
</dbReference>
<dbReference type="RefSeq" id="WP_148980807.1">
    <property type="nucleotide sequence ID" value="NZ_CP043315.1"/>
</dbReference>
<keyword evidence="5" id="KW-1185">Reference proteome</keyword>
<dbReference type="OrthoDB" id="5702881at2"/>
<dbReference type="AlphaFoldDB" id="A0A5C0UE27"/>
<dbReference type="Gene3D" id="3.80.10.10">
    <property type="entry name" value="Ribonuclease Inhibitor"/>
    <property type="match status" value="1"/>
</dbReference>
<dbReference type="GO" id="GO:0031012">
    <property type="term" value="C:extracellular matrix"/>
    <property type="evidence" value="ECO:0007669"/>
    <property type="project" value="TreeGrafter"/>
</dbReference>
<dbReference type="InterPro" id="IPR001611">
    <property type="entry name" value="Leu-rich_rpt"/>
</dbReference>
<dbReference type="SMART" id="SM00369">
    <property type="entry name" value="LRR_TYP"/>
    <property type="match status" value="5"/>
</dbReference>
<accession>A0A5C0UE27</accession>
<keyword evidence="2" id="KW-0732">Signal</keyword>
<protein>
    <submittedName>
        <fullName evidence="4">Leucine-rich repeat domain-containing protein</fullName>
    </submittedName>
</protein>
<dbReference type="PANTHER" id="PTHR24373:SF398">
    <property type="entry name" value="LEUCINE-RICH REPEAT-CONTAINING G-PROTEIN COUPLED RECEPTOR 6"/>
    <property type="match status" value="1"/>
</dbReference>
<evidence type="ECO:0000256" key="1">
    <source>
        <dbReference type="ARBA" id="ARBA00022614"/>
    </source>
</evidence>
<evidence type="ECO:0000256" key="3">
    <source>
        <dbReference type="ARBA" id="ARBA00022737"/>
    </source>
</evidence>
<dbReference type="GO" id="GO:0005615">
    <property type="term" value="C:extracellular space"/>
    <property type="evidence" value="ECO:0007669"/>
    <property type="project" value="TreeGrafter"/>
</dbReference>
<dbReference type="EMBL" id="CP043315">
    <property type="protein sequence ID" value="QEK37960.1"/>
    <property type="molecule type" value="Genomic_DNA"/>
</dbReference>
<dbReference type="SUPFAM" id="SSF52058">
    <property type="entry name" value="L domain-like"/>
    <property type="match status" value="1"/>
</dbReference>
<organism evidence="4 5">
    <name type="scientific">Candidatus Cytomitobacter indipagum</name>
    <dbReference type="NCBI Taxonomy" id="2601575"/>
    <lineage>
        <taxon>Bacteria</taxon>
        <taxon>Pseudomonadati</taxon>
        <taxon>Pseudomonadota</taxon>
        <taxon>Alphaproteobacteria</taxon>
        <taxon>Holosporales</taxon>
        <taxon>Holosporaceae</taxon>
        <taxon>Candidatus Cytomitobacter</taxon>
    </lineage>
</organism>
<dbReference type="PROSITE" id="PS51450">
    <property type="entry name" value="LRR"/>
    <property type="match status" value="1"/>
</dbReference>
<dbReference type="KEGG" id="cip:FZC35_01005"/>
<dbReference type="Proteomes" id="UP000325155">
    <property type="component" value="Chromosome"/>
</dbReference>
<reference evidence="4 5" key="1">
    <citation type="submission" date="2019-08" db="EMBL/GenBank/DDBJ databases">
        <title>Highly reduced genomes of protist endosymbionts show evolutionary convergence.</title>
        <authorList>
            <person name="George E."/>
            <person name="Husnik F."/>
            <person name="Tashyreva D."/>
            <person name="Prokopchuk G."/>
            <person name="Horak A."/>
            <person name="Kwong W.K."/>
            <person name="Lukes J."/>
            <person name="Keeling P.J."/>
        </authorList>
    </citation>
    <scope>NUCLEOTIDE SEQUENCE [LARGE SCALE GENOMIC DNA]</scope>
    <source>
        <strain evidence="4">1605</strain>
    </source>
</reference>
<dbReference type="PANTHER" id="PTHR24373">
    <property type="entry name" value="SLIT RELATED LEUCINE-RICH REPEAT NEURONAL PROTEIN"/>
    <property type="match status" value="1"/>
</dbReference>
<evidence type="ECO:0000256" key="2">
    <source>
        <dbReference type="ARBA" id="ARBA00022729"/>
    </source>
</evidence>
<gene>
    <name evidence="4" type="ORF">FZC35_01005</name>
</gene>
<evidence type="ECO:0000313" key="4">
    <source>
        <dbReference type="EMBL" id="QEK37960.1"/>
    </source>
</evidence>
<dbReference type="Pfam" id="PF13855">
    <property type="entry name" value="LRR_8"/>
    <property type="match status" value="2"/>
</dbReference>
<sequence length="330" mass="39019">MNVNKLLLTSILMKYIAAGYDAYTDNMRQDIIIYNKVRKENKEEMEEMSKNKKYNNLLQDCITRDRITRDREINKIIFNSISSIGEDIKKVILSFLTTKNRSEVYRIDPKDPYYKKIKNYALNYPFDKFKYEFARYIDADKFENVCCSKTRAGEEYFYMRYISLHDDDTNMQLNNLRELNLKNNKMIEIEPGIFDGLNNLKWLYLQNGQFTDLEEGVFKGLNSLTRLYMQNSQIVELRPKLFEGLNSLKKIQLDNNMITSINSGVFAGLRNLIKLDLCRNKITSINSETFKGIDFHIMKNINLNDNPLDYKSKEYLVKLKEVYPNINIDL</sequence>
<proteinExistence type="predicted"/>
<keyword evidence="3" id="KW-0677">Repeat</keyword>
<dbReference type="InterPro" id="IPR050328">
    <property type="entry name" value="Dev_Immune_Receptor"/>
</dbReference>
<dbReference type="InterPro" id="IPR032675">
    <property type="entry name" value="LRR_dom_sf"/>
</dbReference>